<keyword evidence="3" id="KW-1185">Reference proteome</keyword>
<name>A0A177CBD9_9PLEO</name>
<reference evidence="2 3" key="1">
    <citation type="submission" date="2016-05" db="EMBL/GenBank/DDBJ databases">
        <title>Comparative analysis of secretome profiles of manganese(II)-oxidizing ascomycete fungi.</title>
        <authorList>
            <consortium name="DOE Joint Genome Institute"/>
            <person name="Zeiner C.A."/>
            <person name="Purvine S.O."/>
            <person name="Zink E.M."/>
            <person name="Wu S."/>
            <person name="Pasa-Tolic L."/>
            <person name="Chaput D.L."/>
            <person name="Haridas S."/>
            <person name="Grigoriev I.V."/>
            <person name="Santelli C.M."/>
            <person name="Hansel C.M."/>
        </authorList>
    </citation>
    <scope>NUCLEOTIDE SEQUENCE [LARGE SCALE GENOMIC DNA]</scope>
    <source>
        <strain evidence="2 3">AP3s5-JAC2a</strain>
    </source>
</reference>
<dbReference type="Gene3D" id="3.20.20.70">
    <property type="entry name" value="Aldolase class I"/>
    <property type="match status" value="1"/>
</dbReference>
<gene>
    <name evidence="2" type="ORF">CC84DRAFT_1094271</name>
</gene>
<organism evidence="2 3">
    <name type="scientific">Paraphaeosphaeria sporulosa</name>
    <dbReference type="NCBI Taxonomy" id="1460663"/>
    <lineage>
        <taxon>Eukaryota</taxon>
        <taxon>Fungi</taxon>
        <taxon>Dikarya</taxon>
        <taxon>Ascomycota</taxon>
        <taxon>Pezizomycotina</taxon>
        <taxon>Dothideomycetes</taxon>
        <taxon>Pleosporomycetidae</taxon>
        <taxon>Pleosporales</taxon>
        <taxon>Massarineae</taxon>
        <taxon>Didymosphaeriaceae</taxon>
        <taxon>Paraphaeosphaeria</taxon>
    </lineage>
</organism>
<dbReference type="Proteomes" id="UP000077069">
    <property type="component" value="Unassembled WGS sequence"/>
</dbReference>
<dbReference type="PANTHER" id="PTHR10683">
    <property type="entry name" value="TRANSALDOLASE"/>
    <property type="match status" value="1"/>
</dbReference>
<sequence length="372" mass="41243">MGSAEKQTWLQKLDEELNVDVDWMDPAFSVRMATDFGVKPNDMTSNNIWANVQMSHPSNSSLIQDSVRELKDEGWLAIYNRICVGMCKANIDNIKGRVALQINPHEAYNTKAVLEHARAYAREFERAGIPKTRYFIKIPATGPALNAAPILEAEGVRTLGTAVFGLAQAIACSQAGMLYISPYLNEVRAHSDTSLWPDVEDPATLHPNSARIWQILETYRRLYKETGKEQPLLKNARQRSILSPQEAMASGEMGCHSATISHTCIEALSKLSYDGTKQPGIGAPKPLHVYKNPGPTPERLKKLMEIDPLASADWDGKLASTDIDYLANDGAELERAIKKDPMSVARLEDALKLFQDAIDESRAKIEDVLRGL</sequence>
<dbReference type="GO" id="GO:0009052">
    <property type="term" value="P:pentose-phosphate shunt, non-oxidative branch"/>
    <property type="evidence" value="ECO:0007669"/>
    <property type="project" value="TreeGrafter"/>
</dbReference>
<accession>A0A177CBD9</accession>
<proteinExistence type="predicted"/>
<dbReference type="GO" id="GO:0005975">
    <property type="term" value="P:carbohydrate metabolic process"/>
    <property type="evidence" value="ECO:0007669"/>
    <property type="project" value="InterPro"/>
</dbReference>
<dbReference type="InterPro" id="IPR001585">
    <property type="entry name" value="TAL/FSA"/>
</dbReference>
<dbReference type="EMBL" id="KV441553">
    <property type="protein sequence ID" value="OAG04501.1"/>
    <property type="molecule type" value="Genomic_DNA"/>
</dbReference>
<dbReference type="AlphaFoldDB" id="A0A177CBD9"/>
<dbReference type="InParanoid" id="A0A177CBD9"/>
<dbReference type="InterPro" id="IPR013785">
    <property type="entry name" value="Aldolase_TIM"/>
</dbReference>
<dbReference type="GeneID" id="28758040"/>
<keyword evidence="1" id="KW-0704">Schiff base</keyword>
<protein>
    <submittedName>
        <fullName evidence="2">Aldolase</fullName>
    </submittedName>
</protein>
<evidence type="ECO:0000313" key="2">
    <source>
        <dbReference type="EMBL" id="OAG04501.1"/>
    </source>
</evidence>
<evidence type="ECO:0000256" key="1">
    <source>
        <dbReference type="ARBA" id="ARBA00023270"/>
    </source>
</evidence>
<dbReference type="Pfam" id="PF00923">
    <property type="entry name" value="TAL_FSA"/>
    <property type="match status" value="1"/>
</dbReference>
<dbReference type="SUPFAM" id="SSF51569">
    <property type="entry name" value="Aldolase"/>
    <property type="match status" value="1"/>
</dbReference>
<dbReference type="PANTHER" id="PTHR10683:SF39">
    <property type="entry name" value="TRANSALDOLASE"/>
    <property type="match status" value="1"/>
</dbReference>
<dbReference type="RefSeq" id="XP_018034866.1">
    <property type="nucleotide sequence ID" value="XM_018174554.1"/>
</dbReference>
<dbReference type="OrthoDB" id="1711136at2759"/>
<dbReference type="GO" id="GO:0004801">
    <property type="term" value="F:transaldolase activity"/>
    <property type="evidence" value="ECO:0007669"/>
    <property type="project" value="TreeGrafter"/>
</dbReference>
<evidence type="ECO:0000313" key="3">
    <source>
        <dbReference type="Proteomes" id="UP000077069"/>
    </source>
</evidence>
<dbReference type="STRING" id="1460663.A0A177CBD9"/>